<reference evidence="2" key="1">
    <citation type="submission" date="2021-01" db="EMBL/GenBank/DDBJ databases">
        <authorList>
            <consortium name="Aspergillus luchuensis mut. kawachii IFO 4304 genome sequencing consortium"/>
            <person name="Kazuki M."/>
            <person name="Futagami T."/>
        </authorList>
    </citation>
    <scope>NUCLEOTIDE SEQUENCE</scope>
    <source>
        <strain evidence="2">IFO 4308</strain>
    </source>
</reference>
<feature type="region of interest" description="Disordered" evidence="1">
    <location>
        <begin position="124"/>
        <end position="144"/>
    </location>
</feature>
<dbReference type="InterPro" id="IPR011333">
    <property type="entry name" value="SKP1/BTB/POZ_sf"/>
</dbReference>
<dbReference type="AlphaFoldDB" id="A0A7R7WCI5"/>
<dbReference type="OrthoDB" id="9997739at2759"/>
<reference evidence="2" key="2">
    <citation type="submission" date="2021-02" db="EMBL/GenBank/DDBJ databases">
        <title>Aspergillus luchuensis mut. kawachii IFO 4304 genome sequence.</title>
        <authorList>
            <person name="Mori K."/>
            <person name="Kadooka C."/>
            <person name="Goto M."/>
            <person name="Futagami T."/>
        </authorList>
    </citation>
    <scope>NUCLEOTIDE SEQUENCE</scope>
    <source>
        <strain evidence="2">IFO 4308</strain>
    </source>
</reference>
<dbReference type="GeneID" id="64961516"/>
<proteinExistence type="predicted"/>
<dbReference type="PANTHER" id="PTHR47843">
    <property type="entry name" value="BTB DOMAIN-CONTAINING PROTEIN-RELATED"/>
    <property type="match status" value="1"/>
</dbReference>
<dbReference type="SUPFAM" id="SSF54695">
    <property type="entry name" value="POZ domain"/>
    <property type="match status" value="1"/>
</dbReference>
<dbReference type="Gene3D" id="3.30.710.10">
    <property type="entry name" value="Potassium Channel Kv1.1, Chain A"/>
    <property type="match status" value="1"/>
</dbReference>
<evidence type="ECO:0000256" key="1">
    <source>
        <dbReference type="SAM" id="MobiDB-lite"/>
    </source>
</evidence>
<dbReference type="Proteomes" id="UP000661280">
    <property type="component" value="Chromosome 5"/>
</dbReference>
<evidence type="ECO:0008006" key="4">
    <source>
        <dbReference type="Google" id="ProtNLM"/>
    </source>
</evidence>
<keyword evidence="3" id="KW-1185">Reference proteome</keyword>
<sequence length="329" mass="37053">MDSNFGIYISSPLVTFIVGPTRKEFTVHSDPLASLSSTLHCLLNGPMLEAKTHHVDWSEVVDEDTFIRLCEYAYVRDYTPPSCTERSYQTLVSASGMAEEQTEAGEWSGYSSLSITKKSKRKKKKDYCSSREPSSDQPPAETPCENYADELMAPEAEPEEEVAQTRDLFDGYALPYREKSIWSHHLRDKFKDLSMQYTNSYDNVLSKTKEKFAPRGNCDPKNDFTPVFLGHTKLYILADKYGIVSLADLVLGKLATTLSCFTLCEDDIGVVAELVRASYQDTMPNDALRTLVTTYIVSVLGQIGEITGFRELLAEGGDFVVDFWQIIWK</sequence>
<dbReference type="EMBL" id="AP024429">
    <property type="protein sequence ID" value="BCS00195.1"/>
    <property type="molecule type" value="Genomic_DNA"/>
</dbReference>
<gene>
    <name evidence="2" type="ORF">AKAW2_50536A</name>
</gene>
<organism evidence="2 3">
    <name type="scientific">Aspergillus kawachii</name>
    <name type="common">White koji mold</name>
    <name type="synonym">Aspergillus awamori var. kawachi</name>
    <dbReference type="NCBI Taxonomy" id="1069201"/>
    <lineage>
        <taxon>Eukaryota</taxon>
        <taxon>Fungi</taxon>
        <taxon>Dikarya</taxon>
        <taxon>Ascomycota</taxon>
        <taxon>Pezizomycotina</taxon>
        <taxon>Eurotiomycetes</taxon>
        <taxon>Eurotiomycetidae</taxon>
        <taxon>Eurotiales</taxon>
        <taxon>Aspergillaceae</taxon>
        <taxon>Aspergillus</taxon>
        <taxon>Aspergillus subgen. Circumdati</taxon>
    </lineage>
</organism>
<dbReference type="RefSeq" id="XP_041543957.1">
    <property type="nucleotide sequence ID" value="XM_041690365.1"/>
</dbReference>
<evidence type="ECO:0000313" key="2">
    <source>
        <dbReference type="EMBL" id="BCS00195.1"/>
    </source>
</evidence>
<dbReference type="KEGG" id="aluc:AKAW2_50536A"/>
<protein>
    <recommendedName>
        <fullName evidence="4">BTB domain-containing protein</fullName>
    </recommendedName>
</protein>
<name>A0A7R7WCI5_ASPKA</name>
<accession>A0A7R7WCI5</accession>
<evidence type="ECO:0000313" key="3">
    <source>
        <dbReference type="Proteomes" id="UP000661280"/>
    </source>
</evidence>